<reference evidence="3" key="3">
    <citation type="submission" date="2025-09" db="UniProtKB">
        <authorList>
            <consortium name="Ensembl"/>
        </authorList>
    </citation>
    <scope>IDENTIFICATION</scope>
</reference>
<dbReference type="AlphaFoldDB" id="G3Q2Y4"/>
<evidence type="ECO:0000313" key="3">
    <source>
        <dbReference type="Ensembl" id="ENSGACP00000024233.2"/>
    </source>
</evidence>
<evidence type="ECO:0000256" key="1">
    <source>
        <dbReference type="SAM" id="MobiDB-lite"/>
    </source>
</evidence>
<dbReference type="STRING" id="69293.ENSGACP00000024228"/>
<evidence type="ECO:0000313" key="4">
    <source>
        <dbReference type="Proteomes" id="UP000007635"/>
    </source>
</evidence>
<evidence type="ECO:0000259" key="2">
    <source>
        <dbReference type="PROSITE" id="PS50904"/>
    </source>
</evidence>
<dbReference type="PROSITE" id="PS50904">
    <property type="entry name" value="PRELI_MSF1"/>
    <property type="match status" value="1"/>
</dbReference>
<dbReference type="GO" id="GO:0005758">
    <property type="term" value="C:mitochondrial intermembrane space"/>
    <property type="evidence" value="ECO:0007669"/>
    <property type="project" value="InterPro"/>
</dbReference>
<dbReference type="Pfam" id="PF04707">
    <property type="entry name" value="PRELI"/>
    <property type="match status" value="1"/>
</dbReference>
<keyword evidence="4" id="KW-1185">Reference proteome</keyword>
<proteinExistence type="predicted"/>
<feature type="region of interest" description="Disordered" evidence="1">
    <location>
        <begin position="200"/>
        <end position="219"/>
    </location>
</feature>
<dbReference type="InterPro" id="IPR006797">
    <property type="entry name" value="PRELI/MSF1_dom"/>
</dbReference>
<dbReference type="PANTHER" id="PTHR11158">
    <property type="entry name" value="MSF1/PX19 RELATED"/>
    <property type="match status" value="1"/>
</dbReference>
<feature type="compositionally biased region" description="Basic and acidic residues" evidence="1">
    <location>
        <begin position="207"/>
        <end position="219"/>
    </location>
</feature>
<feature type="domain" description="PRELI/MSF1" evidence="2">
    <location>
        <begin position="27"/>
        <end position="199"/>
    </location>
</feature>
<dbReference type="Ensembl" id="ENSGACT00000024281.2">
    <property type="protein sequence ID" value="ENSGACP00000024233.2"/>
    <property type="gene ID" value="ENSGACG00000018325.2"/>
</dbReference>
<dbReference type="InterPro" id="IPR037365">
    <property type="entry name" value="Slowmo/Ups"/>
</dbReference>
<reference evidence="3" key="2">
    <citation type="submission" date="2025-08" db="UniProtKB">
        <authorList>
            <consortium name="Ensembl"/>
        </authorList>
    </citation>
    <scope>IDENTIFICATION</scope>
</reference>
<accession>G3Q2Y4</accession>
<name>G3Q2Y4_GASAC</name>
<organism evidence="3 4">
    <name type="scientific">Gasterosteus aculeatus aculeatus</name>
    <name type="common">three-spined stickleback</name>
    <dbReference type="NCBI Taxonomy" id="481459"/>
    <lineage>
        <taxon>Eukaryota</taxon>
        <taxon>Metazoa</taxon>
        <taxon>Chordata</taxon>
        <taxon>Craniata</taxon>
        <taxon>Vertebrata</taxon>
        <taxon>Euteleostomi</taxon>
        <taxon>Actinopterygii</taxon>
        <taxon>Neopterygii</taxon>
        <taxon>Teleostei</taxon>
        <taxon>Neoteleostei</taxon>
        <taxon>Acanthomorphata</taxon>
        <taxon>Eupercaria</taxon>
        <taxon>Perciformes</taxon>
        <taxon>Cottioidei</taxon>
        <taxon>Gasterosteales</taxon>
        <taxon>Gasterosteidae</taxon>
        <taxon>Gasterosteus</taxon>
    </lineage>
</organism>
<dbReference type="GeneTree" id="ENSGT00950000182810"/>
<dbReference type="Proteomes" id="UP000007635">
    <property type="component" value="Chromosome IV"/>
</dbReference>
<sequence length="235" mass="27171">MQNMQLCTPLSRCPLCVVCCWRTGTMVKYFCCAGLLRSSWDQVCIAFWQRYPNPYSNHVLTEDIIFREVTPTNCLKSRRLLTKTSRAPRWMEPYLPKQMASSAYIIEDSIVDPQKKTMTTLTWNISHARLMCVEERCEYQINRDNGSWTEIRREAWISSNIYGLSRAIQEFGLARFKTSVTKTMKGFEYVLSKMQGETPSRSLAETATERARETALAAKEKAKDLASQAQKKQYV</sequence>
<protein>
    <submittedName>
        <fullName evidence="3">PRELI domain containing 1a</fullName>
    </submittedName>
</protein>
<reference evidence="3 4" key="1">
    <citation type="journal article" date="2021" name="G3 (Bethesda)">
        <title>Improved contiguity of the threespine stickleback genome using long-read sequencing.</title>
        <authorList>
            <person name="Nath S."/>
            <person name="Shaw D.E."/>
            <person name="White M.A."/>
        </authorList>
    </citation>
    <scope>NUCLEOTIDE SEQUENCE [LARGE SCALE GENOMIC DNA]</scope>
    <source>
        <strain evidence="3 4">Lake Benthic</strain>
    </source>
</reference>